<evidence type="ECO:0000313" key="2">
    <source>
        <dbReference type="EMBL" id="QFZ82640.1"/>
    </source>
</evidence>
<dbReference type="PROSITE" id="PS51257">
    <property type="entry name" value="PROKAR_LIPOPROTEIN"/>
    <property type="match status" value="1"/>
</dbReference>
<sequence>MKQKTVGGCPKPLWIAATVLAASVGVTACGGGGGGGGGGMPMLPMGVVPTPAPAPAPSPAPAPAPAENRDAVPGSEPSPSLSAPQAGSTAAVGNDSEGIYAAGVRGLAFVGADGSIARSFTVGTLWGSLKLTGLDWSFNPDTEFSFLSVSQATGSGTFAPKKTMNGTYAYGTRDPADFGPLTYTIENALAVSQASVVGTWSNNDSSLGVTVQVDDKGVFTGTTSGAEVGQCTLSGTVALAQPGSAKNMYELKLKAVNAATASKDDCELTLATAGSYVGPAAIGLVPAGVFESNGYFRSLMFLIRSNTGATLLVGLRKQP</sequence>
<dbReference type="EMBL" id="CP045644">
    <property type="protein sequence ID" value="QFZ82640.1"/>
    <property type="molecule type" value="Genomic_DNA"/>
</dbReference>
<organism evidence="2 3">
    <name type="scientific">Variovorax paradoxus</name>
    <dbReference type="NCBI Taxonomy" id="34073"/>
    <lineage>
        <taxon>Bacteria</taxon>
        <taxon>Pseudomonadati</taxon>
        <taxon>Pseudomonadota</taxon>
        <taxon>Betaproteobacteria</taxon>
        <taxon>Burkholderiales</taxon>
        <taxon>Comamonadaceae</taxon>
        <taxon>Variovorax</taxon>
    </lineage>
</organism>
<gene>
    <name evidence="2" type="ORF">GFK26_07650</name>
</gene>
<name>A0A5Q0LYW7_VARPD</name>
<evidence type="ECO:0000256" key="1">
    <source>
        <dbReference type="SAM" id="MobiDB-lite"/>
    </source>
</evidence>
<feature type="compositionally biased region" description="Polar residues" evidence="1">
    <location>
        <begin position="77"/>
        <end position="88"/>
    </location>
</feature>
<protein>
    <recommendedName>
        <fullName evidence="4">Lipoprotein</fullName>
    </recommendedName>
</protein>
<evidence type="ECO:0008006" key="4">
    <source>
        <dbReference type="Google" id="ProtNLM"/>
    </source>
</evidence>
<reference evidence="2 3" key="1">
    <citation type="submission" date="2019-10" db="EMBL/GenBank/DDBJ databases">
        <title>Complete genome sequence of Variovorax paradoxus 5C-2.</title>
        <authorList>
            <person name="Gogoleva N.E."/>
            <person name="Balkin A.S."/>
        </authorList>
    </citation>
    <scope>NUCLEOTIDE SEQUENCE [LARGE SCALE GENOMIC DNA]</scope>
    <source>
        <strain evidence="2 3">5C-2</strain>
    </source>
</reference>
<dbReference type="AlphaFoldDB" id="A0A5Q0LYW7"/>
<feature type="compositionally biased region" description="Pro residues" evidence="1">
    <location>
        <begin position="50"/>
        <end position="64"/>
    </location>
</feature>
<accession>A0A5Q0LYW7</accession>
<evidence type="ECO:0000313" key="3">
    <source>
        <dbReference type="Proteomes" id="UP000326780"/>
    </source>
</evidence>
<feature type="region of interest" description="Disordered" evidence="1">
    <location>
        <begin position="50"/>
        <end position="92"/>
    </location>
</feature>
<dbReference type="RefSeq" id="WP_153281468.1">
    <property type="nucleotide sequence ID" value="NZ_CP045644.1"/>
</dbReference>
<dbReference type="Proteomes" id="UP000326780">
    <property type="component" value="Chromosome"/>
</dbReference>
<proteinExistence type="predicted"/>